<dbReference type="AlphaFoldDB" id="A0A087H163"/>
<gene>
    <name evidence="7" type="ordered locus">AALP_Aa4g046900</name>
</gene>
<keyword evidence="8" id="KW-1185">Reference proteome</keyword>
<evidence type="ECO:0000256" key="6">
    <source>
        <dbReference type="SAM" id="SignalP"/>
    </source>
</evidence>
<dbReference type="GO" id="GO:0005576">
    <property type="term" value="C:extracellular region"/>
    <property type="evidence" value="ECO:0007669"/>
    <property type="project" value="UniProtKB-SubCell"/>
</dbReference>
<keyword evidence="3" id="KW-0713">Self-incompatibility</keyword>
<evidence type="ECO:0000256" key="3">
    <source>
        <dbReference type="ARBA" id="ARBA00022471"/>
    </source>
</evidence>
<keyword evidence="4" id="KW-0964">Secreted</keyword>
<feature type="signal peptide" evidence="6">
    <location>
        <begin position="1"/>
        <end position="20"/>
    </location>
</feature>
<evidence type="ECO:0000256" key="1">
    <source>
        <dbReference type="ARBA" id="ARBA00004613"/>
    </source>
</evidence>
<dbReference type="Proteomes" id="UP000029120">
    <property type="component" value="Chromosome 4"/>
</dbReference>
<comment type="subcellular location">
    <subcellularLocation>
        <location evidence="1">Secreted</location>
    </subcellularLocation>
</comment>
<evidence type="ECO:0000256" key="2">
    <source>
        <dbReference type="ARBA" id="ARBA00005581"/>
    </source>
</evidence>
<proteinExistence type="inferred from homology"/>
<comment type="similarity">
    <text evidence="2">Belongs to the plant self-incompatibility (S1) protein family.</text>
</comment>
<dbReference type="InterPro" id="IPR010264">
    <property type="entry name" value="Self-incomp_S1"/>
</dbReference>
<dbReference type="GO" id="GO:0060320">
    <property type="term" value="P:rejection of self pollen"/>
    <property type="evidence" value="ECO:0007669"/>
    <property type="project" value="UniProtKB-KW"/>
</dbReference>
<evidence type="ECO:0000256" key="5">
    <source>
        <dbReference type="ARBA" id="ARBA00022729"/>
    </source>
</evidence>
<dbReference type="OrthoDB" id="1056348at2759"/>
<evidence type="ECO:0000313" key="8">
    <source>
        <dbReference type="Proteomes" id="UP000029120"/>
    </source>
</evidence>
<organism evidence="7 8">
    <name type="scientific">Arabis alpina</name>
    <name type="common">Alpine rock-cress</name>
    <dbReference type="NCBI Taxonomy" id="50452"/>
    <lineage>
        <taxon>Eukaryota</taxon>
        <taxon>Viridiplantae</taxon>
        <taxon>Streptophyta</taxon>
        <taxon>Embryophyta</taxon>
        <taxon>Tracheophyta</taxon>
        <taxon>Spermatophyta</taxon>
        <taxon>Magnoliopsida</taxon>
        <taxon>eudicotyledons</taxon>
        <taxon>Gunneridae</taxon>
        <taxon>Pentapetalae</taxon>
        <taxon>rosids</taxon>
        <taxon>malvids</taxon>
        <taxon>Brassicales</taxon>
        <taxon>Brassicaceae</taxon>
        <taxon>Arabideae</taxon>
        <taxon>Arabis</taxon>
    </lineage>
</organism>
<name>A0A087H163_ARAAL</name>
<reference evidence="8" key="1">
    <citation type="journal article" date="2015" name="Nat. Plants">
        <title>Genome expansion of Arabis alpina linked with retrotransposition and reduced symmetric DNA methylation.</title>
        <authorList>
            <person name="Willing E.M."/>
            <person name="Rawat V."/>
            <person name="Mandakova T."/>
            <person name="Maumus F."/>
            <person name="James G.V."/>
            <person name="Nordstroem K.J."/>
            <person name="Becker C."/>
            <person name="Warthmann N."/>
            <person name="Chica C."/>
            <person name="Szarzynska B."/>
            <person name="Zytnicki M."/>
            <person name="Albani M.C."/>
            <person name="Kiefer C."/>
            <person name="Bergonzi S."/>
            <person name="Castaings L."/>
            <person name="Mateos J.L."/>
            <person name="Berns M.C."/>
            <person name="Bujdoso N."/>
            <person name="Piofczyk T."/>
            <person name="de Lorenzo L."/>
            <person name="Barrero-Sicilia C."/>
            <person name="Mateos I."/>
            <person name="Piednoel M."/>
            <person name="Hagmann J."/>
            <person name="Chen-Min-Tao R."/>
            <person name="Iglesias-Fernandez R."/>
            <person name="Schuster S.C."/>
            <person name="Alonso-Blanco C."/>
            <person name="Roudier F."/>
            <person name="Carbonero P."/>
            <person name="Paz-Ares J."/>
            <person name="Davis S.J."/>
            <person name="Pecinka A."/>
            <person name="Quesneville H."/>
            <person name="Colot V."/>
            <person name="Lysak M.A."/>
            <person name="Weigel D."/>
            <person name="Coupland G."/>
            <person name="Schneeberger K."/>
        </authorList>
    </citation>
    <scope>NUCLEOTIDE SEQUENCE [LARGE SCALE GENOMIC DNA]</scope>
    <source>
        <strain evidence="8">cv. Pajares</strain>
    </source>
</reference>
<evidence type="ECO:0000256" key="4">
    <source>
        <dbReference type="ARBA" id="ARBA00022525"/>
    </source>
</evidence>
<keyword evidence="5 6" id="KW-0732">Signal</keyword>
<dbReference type="Gramene" id="KFK35865">
    <property type="protein sequence ID" value="KFK35865"/>
    <property type="gene ID" value="AALP_AA4G046900"/>
</dbReference>
<protein>
    <submittedName>
        <fullName evidence="7">Uncharacterized protein</fullName>
    </submittedName>
</protein>
<accession>A0A087H163</accession>
<dbReference type="EMBL" id="CM002872">
    <property type="protein sequence ID" value="KFK35865.1"/>
    <property type="molecule type" value="Genomic_DNA"/>
</dbReference>
<dbReference type="OMA" id="KYWYDIE"/>
<feature type="chain" id="PRO_5036462672" evidence="6">
    <location>
        <begin position="21"/>
        <end position="138"/>
    </location>
</feature>
<sequence>MDHFRIFLLTIAICFGLNKACKINHIVFHNELAPNVDLNIQCRFGDPSVKPYIIHTLKYKAPFITIPFKDRRGTKVTKCYCVLSWGENPTKLFDIRVYHSKTIRQCGALRSWIARKDGIYYTQDYWKPPGWVLKWQEV</sequence>
<evidence type="ECO:0000313" key="7">
    <source>
        <dbReference type="EMBL" id="KFK35865.1"/>
    </source>
</evidence>
<dbReference type="Pfam" id="PF05938">
    <property type="entry name" value="Self-incomp_S1"/>
    <property type="match status" value="1"/>
</dbReference>